<accession>A0A1M6P4C9</accession>
<gene>
    <name evidence="2" type="ORF">SAMN02745123_00458</name>
</gene>
<evidence type="ECO:0000313" key="3">
    <source>
        <dbReference type="Proteomes" id="UP000183997"/>
    </source>
</evidence>
<name>A0A1M6P4C9_9FIRM</name>
<dbReference type="AlphaFoldDB" id="A0A1M6P4C9"/>
<dbReference type="Pfam" id="PF01878">
    <property type="entry name" value="EVE"/>
    <property type="match status" value="1"/>
</dbReference>
<dbReference type="EMBL" id="FRAR01000005">
    <property type="protein sequence ID" value="SHK02827.1"/>
    <property type="molecule type" value="Genomic_DNA"/>
</dbReference>
<proteinExistence type="predicted"/>
<dbReference type="PANTHER" id="PTHR14087">
    <property type="entry name" value="THYMOCYTE NUCLEAR PROTEIN 1"/>
    <property type="match status" value="1"/>
</dbReference>
<evidence type="ECO:0000313" key="2">
    <source>
        <dbReference type="EMBL" id="SHK02827.1"/>
    </source>
</evidence>
<dbReference type="InterPro" id="IPR002740">
    <property type="entry name" value="EVE_domain"/>
</dbReference>
<keyword evidence="3" id="KW-1185">Reference proteome</keyword>
<reference evidence="3" key="1">
    <citation type="submission" date="2016-11" db="EMBL/GenBank/DDBJ databases">
        <authorList>
            <person name="Varghese N."/>
            <person name="Submissions S."/>
        </authorList>
    </citation>
    <scope>NUCLEOTIDE SEQUENCE [LARGE SCALE GENOMIC DNA]</scope>
    <source>
        <strain evidence="3">DSM 10349</strain>
    </source>
</reference>
<dbReference type="RefSeq" id="WP_072910658.1">
    <property type="nucleotide sequence ID" value="NZ_FRAR01000005.1"/>
</dbReference>
<protein>
    <submittedName>
        <fullName evidence="2">Predicted RNA-binding protein, contains PUA-like domain</fullName>
    </submittedName>
</protein>
<dbReference type="CDD" id="cd21133">
    <property type="entry name" value="EVE"/>
    <property type="match status" value="1"/>
</dbReference>
<dbReference type="PANTHER" id="PTHR14087:SF7">
    <property type="entry name" value="THYMOCYTE NUCLEAR PROTEIN 1"/>
    <property type="match status" value="1"/>
</dbReference>
<dbReference type="InterPro" id="IPR052181">
    <property type="entry name" value="5hmC_binding"/>
</dbReference>
<dbReference type="Proteomes" id="UP000183997">
    <property type="component" value="Unassembled WGS sequence"/>
</dbReference>
<feature type="domain" description="EVE" evidence="1">
    <location>
        <begin position="2"/>
        <end position="131"/>
    </location>
</feature>
<organism evidence="2 3">
    <name type="scientific">Desulforamulus aeronauticus DSM 10349</name>
    <dbReference type="NCBI Taxonomy" id="1121421"/>
    <lineage>
        <taxon>Bacteria</taxon>
        <taxon>Bacillati</taxon>
        <taxon>Bacillota</taxon>
        <taxon>Clostridia</taxon>
        <taxon>Eubacteriales</taxon>
        <taxon>Peptococcaceae</taxon>
        <taxon>Desulforamulus</taxon>
    </lineage>
</organism>
<dbReference type="InterPro" id="IPR015947">
    <property type="entry name" value="PUA-like_sf"/>
</dbReference>
<dbReference type="OrthoDB" id="9791347at2"/>
<dbReference type="SUPFAM" id="SSF88697">
    <property type="entry name" value="PUA domain-like"/>
    <property type="match status" value="1"/>
</dbReference>
<dbReference type="Gene3D" id="3.10.590.10">
    <property type="entry name" value="ph1033 like domains"/>
    <property type="match status" value="1"/>
</dbReference>
<dbReference type="InterPro" id="IPR047197">
    <property type="entry name" value="THYN1-like_EVE"/>
</dbReference>
<dbReference type="STRING" id="1121421.SAMN02745123_00458"/>
<sequence>MAYWLAKTEPESYSYADLVRLGRDRWNGVRNFKALKYMRTMQLGDLVFIYHTGKEKAIVGVAEVVATAYPDPEEQDPRYIVVDVAPRYPLDRPVTLKEVKQNSVFGEWELVHQPRLSVMPVTEEHWSLVHQIAKLP</sequence>
<evidence type="ECO:0000259" key="1">
    <source>
        <dbReference type="Pfam" id="PF01878"/>
    </source>
</evidence>